<proteinExistence type="predicted"/>
<name>A0A564ZHC4_9BACT</name>
<accession>A0A564ZHC4</accession>
<dbReference type="EMBL" id="CABIKM010000016">
    <property type="protein sequence ID" value="VUZ84719.1"/>
    <property type="molecule type" value="Genomic_DNA"/>
</dbReference>
<keyword evidence="2" id="KW-1185">Reference proteome</keyword>
<reference evidence="1 2" key="1">
    <citation type="submission" date="2019-07" db="EMBL/GenBank/DDBJ databases">
        <authorList>
            <person name="Cremers G."/>
        </authorList>
    </citation>
    <scope>NUCLEOTIDE SEQUENCE [LARGE SCALE GENOMIC DNA]</scope>
</reference>
<evidence type="ECO:0000313" key="2">
    <source>
        <dbReference type="Proteomes" id="UP000334340"/>
    </source>
</evidence>
<evidence type="ECO:0000313" key="1">
    <source>
        <dbReference type="EMBL" id="VUZ84719.1"/>
    </source>
</evidence>
<organism evidence="1 2">
    <name type="scientific">Candidatus Methylomirabilis lanthanidiphila</name>
    <dbReference type="NCBI Taxonomy" id="2211376"/>
    <lineage>
        <taxon>Bacteria</taxon>
        <taxon>Candidatus Methylomirabilota</taxon>
        <taxon>Candidatus Methylomirabilia</taxon>
        <taxon>Candidatus Methylomirabilales</taxon>
        <taxon>Candidatus Methylomirabilaceae</taxon>
        <taxon>Candidatus Methylomirabilis</taxon>
    </lineage>
</organism>
<gene>
    <name evidence="1" type="ORF">MELA_01093</name>
</gene>
<protein>
    <submittedName>
        <fullName evidence="1">Uncharacterized protein</fullName>
    </submittedName>
</protein>
<sequence>MTQPTHLSVIASTRRVRGTLSAERWDYFATLAMTDPNVCSWGYSSDCGSGPSFPSYAAGGVVRRASINSRTAGIR</sequence>
<dbReference type="Proteomes" id="UP000334340">
    <property type="component" value="Unassembled WGS sequence"/>
</dbReference>
<dbReference type="AlphaFoldDB" id="A0A564ZHC4"/>